<feature type="chain" id="PRO_5019143317" description="Fibrinogen C-terminal domain-containing protein" evidence="3">
    <location>
        <begin position="22"/>
        <end position="313"/>
    </location>
</feature>
<dbReference type="Pfam" id="PF00147">
    <property type="entry name" value="Fibrinogen_C"/>
    <property type="match status" value="1"/>
</dbReference>
<dbReference type="SMART" id="SM00186">
    <property type="entry name" value="FBG"/>
    <property type="match status" value="1"/>
</dbReference>
<protein>
    <recommendedName>
        <fullName evidence="4">Fibrinogen C-terminal domain-containing protein</fullName>
    </recommendedName>
</protein>
<dbReference type="EMBL" id="RQTK01000225">
    <property type="protein sequence ID" value="RUS83903.1"/>
    <property type="molecule type" value="Genomic_DNA"/>
</dbReference>
<dbReference type="SUPFAM" id="SSF56496">
    <property type="entry name" value="Fibrinogen C-terminal domain-like"/>
    <property type="match status" value="1"/>
</dbReference>
<keyword evidence="6" id="KW-1185">Reference proteome</keyword>
<dbReference type="CDD" id="cd00087">
    <property type="entry name" value="FReD"/>
    <property type="match status" value="1"/>
</dbReference>
<evidence type="ECO:0000313" key="6">
    <source>
        <dbReference type="Proteomes" id="UP000271974"/>
    </source>
</evidence>
<feature type="domain" description="Fibrinogen C-terminal" evidence="4">
    <location>
        <begin position="97"/>
        <end position="310"/>
    </location>
</feature>
<comment type="caution">
    <text evidence="5">The sequence shown here is derived from an EMBL/GenBank/DDBJ whole genome shotgun (WGS) entry which is preliminary data.</text>
</comment>
<organism evidence="5 6">
    <name type="scientific">Elysia chlorotica</name>
    <name type="common">Eastern emerald elysia</name>
    <name type="synonym">Sea slug</name>
    <dbReference type="NCBI Taxonomy" id="188477"/>
    <lineage>
        <taxon>Eukaryota</taxon>
        <taxon>Metazoa</taxon>
        <taxon>Spiralia</taxon>
        <taxon>Lophotrochozoa</taxon>
        <taxon>Mollusca</taxon>
        <taxon>Gastropoda</taxon>
        <taxon>Heterobranchia</taxon>
        <taxon>Euthyneura</taxon>
        <taxon>Panpulmonata</taxon>
        <taxon>Sacoglossa</taxon>
        <taxon>Placobranchoidea</taxon>
        <taxon>Plakobranchidae</taxon>
        <taxon>Elysia</taxon>
    </lineage>
</organism>
<name>A0A433TQK7_ELYCH</name>
<proteinExistence type="predicted"/>
<dbReference type="AlphaFoldDB" id="A0A433TQK7"/>
<dbReference type="InterPro" id="IPR014716">
    <property type="entry name" value="Fibrinogen_a/b/g_C_1"/>
</dbReference>
<feature type="signal peptide" evidence="3">
    <location>
        <begin position="1"/>
        <end position="21"/>
    </location>
</feature>
<evidence type="ECO:0000256" key="2">
    <source>
        <dbReference type="SAM" id="Coils"/>
    </source>
</evidence>
<accession>A0A433TQK7</accession>
<evidence type="ECO:0000259" key="4">
    <source>
        <dbReference type="PROSITE" id="PS51406"/>
    </source>
</evidence>
<dbReference type="PROSITE" id="PS51406">
    <property type="entry name" value="FIBRINOGEN_C_2"/>
    <property type="match status" value="1"/>
</dbReference>
<dbReference type="InterPro" id="IPR050373">
    <property type="entry name" value="Fibrinogen_C-term_domain"/>
</dbReference>
<keyword evidence="1" id="KW-1015">Disulfide bond</keyword>
<dbReference type="PROSITE" id="PS00514">
    <property type="entry name" value="FIBRINOGEN_C_1"/>
    <property type="match status" value="1"/>
</dbReference>
<dbReference type="PANTHER" id="PTHR19143">
    <property type="entry name" value="FIBRINOGEN/TENASCIN/ANGIOPOEITIN"/>
    <property type="match status" value="1"/>
</dbReference>
<sequence>MALRDLFTTARLVTLLVTASAATGLVQKQGLNAPTAHDSSSFSLILTKLDQLDAKIESLENEFVKRSATDSDACQEHVLKKKNVEEILTPKNMLFLLKEFFLPDSCQVNVPIFHPNPIMLPYPIVYNSDIPGVNKLLFCDMLTDGGGWIVIQRRTTGDVDFYRDWASYKAGFGTLDTDFWLGNDNIHYITSTGNYELRVELDYYGKSKYFAHYDKFSVADENDSYRLSVGSYKGTAGDSLKSHDNILFSTHDVDNDLLDENCAENNRGAWWYHRCKRSNLNGEWGKGMIWFTLTRSASTTSSEMKIRRLPERK</sequence>
<gene>
    <name evidence="5" type="ORF">EGW08_008317</name>
</gene>
<dbReference type="InterPro" id="IPR020837">
    <property type="entry name" value="Fibrinogen_CS"/>
</dbReference>
<feature type="coiled-coil region" evidence="2">
    <location>
        <begin position="42"/>
        <end position="69"/>
    </location>
</feature>
<evidence type="ECO:0000256" key="3">
    <source>
        <dbReference type="SAM" id="SignalP"/>
    </source>
</evidence>
<dbReference type="InterPro" id="IPR036056">
    <property type="entry name" value="Fibrinogen-like_C"/>
</dbReference>
<dbReference type="GO" id="GO:0005615">
    <property type="term" value="C:extracellular space"/>
    <property type="evidence" value="ECO:0007669"/>
    <property type="project" value="TreeGrafter"/>
</dbReference>
<dbReference type="Gene3D" id="3.90.215.10">
    <property type="entry name" value="Gamma Fibrinogen, chain A, domain 1"/>
    <property type="match status" value="1"/>
</dbReference>
<dbReference type="Proteomes" id="UP000271974">
    <property type="component" value="Unassembled WGS sequence"/>
</dbReference>
<keyword evidence="3" id="KW-0732">Signal</keyword>
<keyword evidence="2" id="KW-0175">Coiled coil</keyword>
<reference evidence="5 6" key="1">
    <citation type="submission" date="2019-01" db="EMBL/GenBank/DDBJ databases">
        <title>A draft genome assembly of the solar-powered sea slug Elysia chlorotica.</title>
        <authorList>
            <person name="Cai H."/>
            <person name="Li Q."/>
            <person name="Fang X."/>
            <person name="Li J."/>
            <person name="Curtis N.E."/>
            <person name="Altenburger A."/>
            <person name="Shibata T."/>
            <person name="Feng M."/>
            <person name="Maeda T."/>
            <person name="Schwartz J.A."/>
            <person name="Shigenobu S."/>
            <person name="Lundholm N."/>
            <person name="Nishiyama T."/>
            <person name="Yang H."/>
            <person name="Hasebe M."/>
            <person name="Li S."/>
            <person name="Pierce S.K."/>
            <person name="Wang J."/>
        </authorList>
    </citation>
    <scope>NUCLEOTIDE SEQUENCE [LARGE SCALE GENOMIC DNA]</scope>
    <source>
        <strain evidence="5">EC2010</strain>
        <tissue evidence="5">Whole organism of an adult</tissue>
    </source>
</reference>
<evidence type="ECO:0000256" key="1">
    <source>
        <dbReference type="ARBA" id="ARBA00023157"/>
    </source>
</evidence>
<dbReference type="PANTHER" id="PTHR19143:SF458">
    <property type="entry name" value="FIBRINOGEN C-TERMINAL DOMAIN-CONTAINING PROTEIN-RELATED"/>
    <property type="match status" value="1"/>
</dbReference>
<evidence type="ECO:0000313" key="5">
    <source>
        <dbReference type="EMBL" id="RUS83903.1"/>
    </source>
</evidence>
<dbReference type="OrthoDB" id="6273946at2759"/>
<dbReference type="InterPro" id="IPR002181">
    <property type="entry name" value="Fibrinogen_a/b/g_C_dom"/>
</dbReference>
<dbReference type="STRING" id="188477.A0A433TQK7"/>